<keyword evidence="1" id="KW-0472">Membrane</keyword>
<dbReference type="OrthoDB" id="2476789at2"/>
<reference evidence="3 4" key="1">
    <citation type="submission" date="2015-05" db="EMBL/GenBank/DDBJ databases">
        <title>Genome sequencing project for genomic taxonomy and phylogenomics of Bacillus-like bacteria.</title>
        <authorList>
            <person name="Liu B."/>
            <person name="Wang J."/>
            <person name="Zhu Y."/>
            <person name="Liu G."/>
            <person name="Chen Q."/>
            <person name="Chen Z."/>
            <person name="Lan J."/>
            <person name="Che J."/>
            <person name="Ge C."/>
            <person name="Shi H."/>
            <person name="Pan Z."/>
            <person name="Liu X."/>
        </authorList>
    </citation>
    <scope>NUCLEOTIDE SEQUENCE [LARGE SCALE GENOMIC DNA]</scope>
    <source>
        <strain evidence="3 4">DSM 9885</strain>
    </source>
</reference>
<reference evidence="2 5" key="2">
    <citation type="submission" date="2019-06" db="EMBL/GenBank/DDBJ databases">
        <title>Whole genome shotgun sequence of Brevibacillus formosus NBRC 15716.</title>
        <authorList>
            <person name="Hosoyama A."/>
            <person name="Uohara A."/>
            <person name="Ohji S."/>
            <person name="Ichikawa N."/>
        </authorList>
    </citation>
    <scope>NUCLEOTIDE SEQUENCE [LARGE SCALE GENOMIC DNA]</scope>
    <source>
        <strain evidence="2 5">NBRC 15716</strain>
    </source>
</reference>
<dbReference type="Proteomes" id="UP000319498">
    <property type="component" value="Unassembled WGS sequence"/>
</dbReference>
<keyword evidence="1" id="KW-1133">Transmembrane helix</keyword>
<gene>
    <name evidence="3" type="ORF">AA984_20420</name>
    <name evidence="2" type="ORF">BFO01nite_43780</name>
</gene>
<protein>
    <submittedName>
        <fullName evidence="3">Uncharacterized protein</fullName>
    </submittedName>
</protein>
<evidence type="ECO:0000313" key="4">
    <source>
        <dbReference type="Proteomes" id="UP000035218"/>
    </source>
</evidence>
<evidence type="ECO:0000313" key="2">
    <source>
        <dbReference type="EMBL" id="GED60246.1"/>
    </source>
</evidence>
<sequence>MGKRTAYTISIAILLAFLVIFFFYQSPIQVVETTIESVQIGSKQNVNIKPEDIAKIDSFFSFVKDNQLGTPEVKYREIVTSNNQSQVIADFQVVSYKGDNSVNKIYGGNMVFTLQKNSILNWGIERIEIGQSMQEVKP</sequence>
<keyword evidence="5" id="KW-1185">Reference proteome</keyword>
<evidence type="ECO:0000256" key="1">
    <source>
        <dbReference type="SAM" id="Phobius"/>
    </source>
</evidence>
<dbReference type="EMBL" id="BJOL01000028">
    <property type="protein sequence ID" value="GED60246.1"/>
    <property type="molecule type" value="Genomic_DNA"/>
</dbReference>
<dbReference type="Proteomes" id="UP000035218">
    <property type="component" value="Unassembled WGS sequence"/>
</dbReference>
<proteinExistence type="predicted"/>
<dbReference type="EMBL" id="LDCN01000006">
    <property type="protein sequence ID" value="KLH97501.1"/>
    <property type="molecule type" value="Genomic_DNA"/>
</dbReference>
<dbReference type="GeneID" id="87587424"/>
<organism evidence="3 4">
    <name type="scientific">Brevibacillus formosus</name>
    <dbReference type="NCBI Taxonomy" id="54913"/>
    <lineage>
        <taxon>Bacteria</taxon>
        <taxon>Bacillati</taxon>
        <taxon>Bacillota</taxon>
        <taxon>Bacilli</taxon>
        <taxon>Bacillales</taxon>
        <taxon>Paenibacillaceae</taxon>
        <taxon>Brevibacillus</taxon>
    </lineage>
</organism>
<dbReference type="AlphaFoldDB" id="A0A837KKG3"/>
<accession>A0A837KKG3</accession>
<evidence type="ECO:0000313" key="3">
    <source>
        <dbReference type="EMBL" id="KLH97501.1"/>
    </source>
</evidence>
<evidence type="ECO:0000313" key="5">
    <source>
        <dbReference type="Proteomes" id="UP000319498"/>
    </source>
</evidence>
<feature type="transmembrane region" description="Helical" evidence="1">
    <location>
        <begin position="7"/>
        <end position="24"/>
    </location>
</feature>
<comment type="caution">
    <text evidence="3">The sequence shown here is derived from an EMBL/GenBank/DDBJ whole genome shotgun (WGS) entry which is preliminary data.</text>
</comment>
<name>A0A837KKG3_9BACL</name>
<dbReference type="RefSeq" id="WP_047072327.1">
    <property type="nucleotide sequence ID" value="NZ_BJOL01000028.1"/>
</dbReference>
<keyword evidence="1" id="KW-0812">Transmembrane</keyword>